<evidence type="ECO:0000313" key="1">
    <source>
        <dbReference type="EMBL" id="EDR16086.1"/>
    </source>
</evidence>
<gene>
    <name evidence="1" type="ORF">LACBIDRAFT_301806</name>
</gene>
<keyword evidence="2" id="KW-1185">Reference proteome</keyword>
<dbReference type="GeneID" id="6069589"/>
<accession>B0CPC5</accession>
<dbReference type="KEGG" id="lbc:LACBIDRAFT_301806"/>
<dbReference type="RefSeq" id="XP_001874294.1">
    <property type="nucleotide sequence ID" value="XM_001874259.1"/>
</dbReference>
<dbReference type="EMBL" id="DS547091">
    <property type="protein sequence ID" value="EDR16086.1"/>
    <property type="molecule type" value="Genomic_DNA"/>
</dbReference>
<protein>
    <submittedName>
        <fullName evidence="1">Predicted protein</fullName>
    </submittedName>
</protein>
<reference evidence="1 2" key="1">
    <citation type="journal article" date="2008" name="Nature">
        <title>The genome of Laccaria bicolor provides insights into mycorrhizal symbiosis.</title>
        <authorList>
            <person name="Martin F."/>
            <person name="Aerts A."/>
            <person name="Ahren D."/>
            <person name="Brun A."/>
            <person name="Danchin E.G.J."/>
            <person name="Duchaussoy F."/>
            <person name="Gibon J."/>
            <person name="Kohler A."/>
            <person name="Lindquist E."/>
            <person name="Pereda V."/>
            <person name="Salamov A."/>
            <person name="Shapiro H.J."/>
            <person name="Wuyts J."/>
            <person name="Blaudez D."/>
            <person name="Buee M."/>
            <person name="Brokstein P."/>
            <person name="Canbaeck B."/>
            <person name="Cohen D."/>
            <person name="Courty P.E."/>
            <person name="Coutinho P.M."/>
            <person name="Delaruelle C."/>
            <person name="Detter J.C."/>
            <person name="Deveau A."/>
            <person name="DiFazio S."/>
            <person name="Duplessis S."/>
            <person name="Fraissinet-Tachet L."/>
            <person name="Lucic E."/>
            <person name="Frey-Klett P."/>
            <person name="Fourrey C."/>
            <person name="Feussner I."/>
            <person name="Gay G."/>
            <person name="Grimwood J."/>
            <person name="Hoegger P.J."/>
            <person name="Jain P."/>
            <person name="Kilaru S."/>
            <person name="Labbe J."/>
            <person name="Lin Y.C."/>
            <person name="Legue V."/>
            <person name="Le Tacon F."/>
            <person name="Marmeisse R."/>
            <person name="Melayah D."/>
            <person name="Montanini B."/>
            <person name="Muratet M."/>
            <person name="Nehls U."/>
            <person name="Niculita-Hirzel H."/>
            <person name="Oudot-Le Secq M.P."/>
            <person name="Peter M."/>
            <person name="Quesneville H."/>
            <person name="Rajashekar B."/>
            <person name="Reich M."/>
            <person name="Rouhier N."/>
            <person name="Schmutz J."/>
            <person name="Yin T."/>
            <person name="Chalot M."/>
            <person name="Henrissat B."/>
            <person name="Kuees U."/>
            <person name="Lucas S."/>
            <person name="Van de Peer Y."/>
            <person name="Podila G.K."/>
            <person name="Polle A."/>
            <person name="Pukkila P.J."/>
            <person name="Richardson P.M."/>
            <person name="Rouze P."/>
            <person name="Sanders I.R."/>
            <person name="Stajich J.E."/>
            <person name="Tunlid A."/>
            <person name="Tuskan G."/>
            <person name="Grigoriev I.V."/>
        </authorList>
    </citation>
    <scope>NUCLEOTIDE SEQUENCE [LARGE SCALE GENOMIC DNA]</scope>
    <source>
        <strain evidence="2">S238N-H82 / ATCC MYA-4686</strain>
    </source>
</reference>
<dbReference type="HOGENOM" id="CLU_141768_0_0_1"/>
<dbReference type="OrthoDB" id="3349961at2759"/>
<dbReference type="AlphaFoldDB" id="B0CPC5"/>
<sequence>MFNFRRKETPWEVVDSKSVDPIPTYYEDEDLDVVAIAERDIHGTYIFDVAHSERSKDLRNAVMFARQQLLLEATKNGYNILLTESWQMTILRRGKHHRVEVKYAGRSARALGKVSARRGPPFMEILHSSNPI</sequence>
<name>B0CPC5_LACBS</name>
<organism evidence="2">
    <name type="scientific">Laccaria bicolor (strain S238N-H82 / ATCC MYA-4686)</name>
    <name type="common">Bicoloured deceiver</name>
    <name type="synonym">Laccaria laccata var. bicolor</name>
    <dbReference type="NCBI Taxonomy" id="486041"/>
    <lineage>
        <taxon>Eukaryota</taxon>
        <taxon>Fungi</taxon>
        <taxon>Dikarya</taxon>
        <taxon>Basidiomycota</taxon>
        <taxon>Agaricomycotina</taxon>
        <taxon>Agaricomycetes</taxon>
        <taxon>Agaricomycetidae</taxon>
        <taxon>Agaricales</taxon>
        <taxon>Agaricineae</taxon>
        <taxon>Hydnangiaceae</taxon>
        <taxon>Laccaria</taxon>
    </lineage>
</organism>
<dbReference type="InParanoid" id="B0CPC5"/>
<proteinExistence type="predicted"/>
<dbReference type="Proteomes" id="UP000001194">
    <property type="component" value="Unassembled WGS sequence"/>
</dbReference>
<evidence type="ECO:0000313" key="2">
    <source>
        <dbReference type="Proteomes" id="UP000001194"/>
    </source>
</evidence>